<feature type="domain" description="Pectinesterase inhibitor" evidence="5">
    <location>
        <begin position="25"/>
        <end position="176"/>
    </location>
</feature>
<dbReference type="GO" id="GO:0004857">
    <property type="term" value="F:enzyme inhibitor activity"/>
    <property type="evidence" value="ECO:0007669"/>
    <property type="project" value="InterPro"/>
</dbReference>
<dbReference type="PANTHER" id="PTHR35357:SF24">
    <property type="entry name" value="OS04G0587200 PROTEIN"/>
    <property type="match status" value="1"/>
</dbReference>
<dbReference type="EMBL" id="AK375354">
    <property type="protein sequence ID" value="BAK06549.1"/>
    <property type="molecule type" value="mRNA"/>
</dbReference>
<feature type="chain" id="PRO_5003282022" evidence="4">
    <location>
        <begin position="27"/>
        <end position="180"/>
    </location>
</feature>
<reference evidence="6" key="1">
    <citation type="journal article" date="2011" name="Plant Physiol.">
        <title>Comprehensive sequence analysis of 24,783 barley full-length cDNAs derived from 12 clone libraries.</title>
        <authorList>
            <person name="Matsumoto T."/>
            <person name="Tanaka T."/>
            <person name="Sakai H."/>
            <person name="Amano N."/>
            <person name="Kanamori H."/>
            <person name="Kurita K."/>
            <person name="Kikuta A."/>
            <person name="Kamiya K."/>
            <person name="Yamamoto M."/>
            <person name="Ikawa H."/>
            <person name="Fujii N."/>
            <person name="Hori K."/>
            <person name="Itoh T."/>
            <person name="Sato K."/>
        </authorList>
    </citation>
    <scope>NUCLEOTIDE SEQUENCE</scope>
    <source>
        <tissue evidence="6">Flower</tissue>
    </source>
</reference>
<dbReference type="Pfam" id="PF04043">
    <property type="entry name" value="PMEI"/>
    <property type="match status" value="1"/>
</dbReference>
<evidence type="ECO:0000256" key="4">
    <source>
        <dbReference type="SAM" id="SignalP"/>
    </source>
</evidence>
<dbReference type="SUPFAM" id="SSF101148">
    <property type="entry name" value="Plant invertase/pectin methylesterase inhibitor"/>
    <property type="match status" value="1"/>
</dbReference>
<proteinExistence type="evidence at transcript level"/>
<dbReference type="PANTHER" id="PTHR35357">
    <property type="entry name" value="OS02G0537100 PROTEIN"/>
    <property type="match status" value="1"/>
</dbReference>
<evidence type="ECO:0000259" key="5">
    <source>
        <dbReference type="SMART" id="SM00856"/>
    </source>
</evidence>
<dbReference type="FunFam" id="1.20.140.40:FF:000002">
    <property type="entry name" value="Putative invertase inhibitor"/>
    <property type="match status" value="1"/>
</dbReference>
<name>F2EGS7_HORVV</name>
<evidence type="ECO:0000313" key="6">
    <source>
        <dbReference type="EMBL" id="BAK06549.1"/>
    </source>
</evidence>
<dbReference type="NCBIfam" id="TIGR01614">
    <property type="entry name" value="PME_inhib"/>
    <property type="match status" value="1"/>
</dbReference>
<organism evidence="6">
    <name type="scientific">Hordeum vulgare subsp. vulgare</name>
    <name type="common">Domesticated barley</name>
    <dbReference type="NCBI Taxonomy" id="112509"/>
    <lineage>
        <taxon>Eukaryota</taxon>
        <taxon>Viridiplantae</taxon>
        <taxon>Streptophyta</taxon>
        <taxon>Embryophyta</taxon>
        <taxon>Tracheophyta</taxon>
        <taxon>Spermatophyta</taxon>
        <taxon>Magnoliopsida</taxon>
        <taxon>Liliopsida</taxon>
        <taxon>Poales</taxon>
        <taxon>Poaceae</taxon>
        <taxon>BOP clade</taxon>
        <taxon>Pooideae</taxon>
        <taxon>Triticodae</taxon>
        <taxon>Triticeae</taxon>
        <taxon>Hordeinae</taxon>
        <taxon>Hordeum</taxon>
    </lineage>
</organism>
<keyword evidence="2" id="KW-1015">Disulfide bond</keyword>
<comment type="similarity">
    <text evidence="3">Belongs to the PMEI family.</text>
</comment>
<dbReference type="CDD" id="cd15795">
    <property type="entry name" value="PMEI-Pla_a_1_like"/>
    <property type="match status" value="1"/>
</dbReference>
<dbReference type="InterPro" id="IPR034088">
    <property type="entry name" value="Pla_a_1-like"/>
</dbReference>
<keyword evidence="1 4" id="KW-0732">Signal</keyword>
<accession>F2EGS7</accession>
<evidence type="ECO:0000256" key="1">
    <source>
        <dbReference type="ARBA" id="ARBA00022729"/>
    </source>
</evidence>
<dbReference type="GO" id="GO:0005576">
    <property type="term" value="C:extracellular region"/>
    <property type="evidence" value="ECO:0007669"/>
    <property type="project" value="UniProtKB-ARBA"/>
</dbReference>
<dbReference type="SMART" id="SM00856">
    <property type="entry name" value="PMEI"/>
    <property type="match status" value="1"/>
</dbReference>
<dbReference type="InterPro" id="IPR006501">
    <property type="entry name" value="Pectinesterase_inhib_dom"/>
</dbReference>
<evidence type="ECO:0000256" key="2">
    <source>
        <dbReference type="ARBA" id="ARBA00023157"/>
    </source>
</evidence>
<dbReference type="InterPro" id="IPR035513">
    <property type="entry name" value="Invertase/methylesterase_inhib"/>
</dbReference>
<feature type="signal peptide" evidence="4">
    <location>
        <begin position="1"/>
        <end position="26"/>
    </location>
</feature>
<sequence>MMRRSQALSQLAVLLLLFLLVTPSASTLTLDETCKAVGASNRDVRYDYCVKFFQACKGSATADRRGLAVIAAKIIRAAAVDNGKRIATIKASRGDDKRIQGPLADCDELYSSAVDQLDAAARAIASGNLQDAVTNLSAAADAPQTCEDGFRELGVSSPLAAEDSEFSKECSIALAVTNTL</sequence>
<dbReference type="AlphaFoldDB" id="F2EGS7"/>
<evidence type="ECO:0000256" key="3">
    <source>
        <dbReference type="ARBA" id="ARBA00038471"/>
    </source>
</evidence>
<protein>
    <submittedName>
        <fullName evidence="6">Predicted protein</fullName>
    </submittedName>
</protein>
<dbReference type="Gene3D" id="1.20.140.40">
    <property type="entry name" value="Invertase/pectin methylesterase inhibitor family protein"/>
    <property type="match status" value="1"/>
</dbReference>